<dbReference type="InterPro" id="IPR007055">
    <property type="entry name" value="BON_dom"/>
</dbReference>
<dbReference type="PROSITE" id="PS50914">
    <property type="entry name" value="BON"/>
    <property type="match status" value="5"/>
</dbReference>
<feature type="domain" description="BON" evidence="1">
    <location>
        <begin position="88"/>
        <end position="157"/>
    </location>
</feature>
<feature type="domain" description="BON" evidence="1">
    <location>
        <begin position="16"/>
        <end position="84"/>
    </location>
</feature>
<protein>
    <submittedName>
        <fullName evidence="2">BON domain-containing protein</fullName>
    </submittedName>
</protein>
<dbReference type="SMART" id="SM00749">
    <property type="entry name" value="BON"/>
    <property type="match status" value="6"/>
</dbReference>
<name>A0ABR8JPP9_9BACT</name>
<feature type="domain" description="BON" evidence="1">
    <location>
        <begin position="322"/>
        <end position="390"/>
    </location>
</feature>
<dbReference type="EMBL" id="JACXAC010000001">
    <property type="protein sequence ID" value="MBD2721040.1"/>
    <property type="molecule type" value="Genomic_DNA"/>
</dbReference>
<evidence type="ECO:0000259" key="1">
    <source>
        <dbReference type="PROSITE" id="PS50914"/>
    </source>
</evidence>
<comment type="caution">
    <text evidence="2">The sequence shown here is derived from an EMBL/GenBank/DDBJ whole genome shotgun (WGS) entry which is preliminary data.</text>
</comment>
<evidence type="ECO:0000313" key="2">
    <source>
        <dbReference type="EMBL" id="MBD2721040.1"/>
    </source>
</evidence>
<evidence type="ECO:0000313" key="3">
    <source>
        <dbReference type="Proteomes" id="UP000606003"/>
    </source>
</evidence>
<dbReference type="InterPro" id="IPR014004">
    <property type="entry name" value="Transpt-assoc_nodulatn_dom_bac"/>
</dbReference>
<gene>
    <name evidence="2" type="ORF">IC234_02800</name>
</gene>
<dbReference type="Proteomes" id="UP000606003">
    <property type="component" value="Unassembled WGS sequence"/>
</dbReference>
<organism evidence="2 3">
    <name type="scientific">Hymenobacter armeniacus</name>
    <dbReference type="NCBI Taxonomy" id="2771358"/>
    <lineage>
        <taxon>Bacteria</taxon>
        <taxon>Pseudomonadati</taxon>
        <taxon>Bacteroidota</taxon>
        <taxon>Cytophagia</taxon>
        <taxon>Cytophagales</taxon>
        <taxon>Hymenobacteraceae</taxon>
        <taxon>Hymenobacter</taxon>
    </lineage>
</organism>
<dbReference type="PANTHER" id="PTHR34606:SF15">
    <property type="entry name" value="BON DOMAIN-CONTAINING PROTEIN"/>
    <property type="match status" value="1"/>
</dbReference>
<dbReference type="Gene3D" id="3.30.1340.30">
    <property type="match status" value="5"/>
</dbReference>
<dbReference type="Pfam" id="PF04972">
    <property type="entry name" value="BON"/>
    <property type="match status" value="6"/>
</dbReference>
<dbReference type="PANTHER" id="PTHR34606">
    <property type="entry name" value="BON DOMAIN-CONTAINING PROTEIN"/>
    <property type="match status" value="1"/>
</dbReference>
<accession>A0ABR8JPP9</accession>
<dbReference type="RefSeq" id="WP_190922302.1">
    <property type="nucleotide sequence ID" value="NZ_JACXAC010000001.1"/>
</dbReference>
<dbReference type="InterPro" id="IPR051686">
    <property type="entry name" value="Lipoprotein_DolP"/>
</dbReference>
<proteinExistence type="predicted"/>
<sequence length="496" mass="54202">MQTLESPPQASAGTAADADITAAIKRCYLTKRGVAPHLIEVSTKAGIVELTGATNSLLSRHRAEEIALAVCGVRGVVNELVVNGPDVPSPELHQHVQQALADDPVARDYNLRCTVSDGMVWLTGTVRSWAEKQLALRVVEGVRGVQHIVDDQLRVCREGPPKSDADLTRQLLEALDWDIRVNRNLVQVRTADRMVHLAGTVGSLAVKRRIEGLAYELGASRVDGRDLLVARWALGPGMGREEDLDRSDEAIAQAVRDTFDRDPRLREELPQVEVQAHAGAVTLRGTVGNLRACRSAAHDAGQVAGVREVHNLLKVRPTRFWSDADLRQRVAAALQRDPYLHGFHFSVTVLNSRATLHGWVSSRFEQEQAGELASGVNGVVDVENRVAVWPDGHHAAQALAGHLTGSLRPAEKPLPAAELVARIRARYAWSVWLHNQPIDVRVEEGESRVTLTGAVDTAQARELAVREAYEQGATEVDNHLRVCPTPEKRTVLSPTI</sequence>
<feature type="domain" description="BON" evidence="1">
    <location>
        <begin position="247"/>
        <end position="317"/>
    </location>
</feature>
<feature type="domain" description="BON" evidence="1">
    <location>
        <begin position="415"/>
        <end position="484"/>
    </location>
</feature>
<reference evidence="2 3" key="1">
    <citation type="submission" date="2020-09" db="EMBL/GenBank/DDBJ databases">
        <authorList>
            <person name="Kim M.K."/>
        </authorList>
    </citation>
    <scope>NUCLEOTIDE SEQUENCE [LARGE SCALE GENOMIC DNA]</scope>
    <source>
        <strain evidence="2 3">BT189</strain>
    </source>
</reference>
<keyword evidence="3" id="KW-1185">Reference proteome</keyword>